<keyword evidence="2" id="KW-0479">Metal-binding</keyword>
<reference evidence="4 5" key="1">
    <citation type="submission" date="2021-06" db="EMBL/GenBank/DDBJ databases">
        <title>Caerostris extrusa draft genome.</title>
        <authorList>
            <person name="Kono N."/>
            <person name="Arakawa K."/>
        </authorList>
    </citation>
    <scope>NUCLEOTIDE SEQUENCE [LARGE SCALE GENOMIC DNA]</scope>
</reference>
<dbReference type="GO" id="GO:0004222">
    <property type="term" value="F:metalloendopeptidase activity"/>
    <property type="evidence" value="ECO:0007669"/>
    <property type="project" value="UniProtKB-UniRule"/>
</dbReference>
<comment type="caution">
    <text evidence="1">Lacks conserved residue(s) required for the propagation of feature annotation.</text>
</comment>
<comment type="cofactor">
    <cofactor evidence="2">
        <name>Zn(2+)</name>
        <dbReference type="ChEBI" id="CHEBI:29105"/>
    </cofactor>
    <text evidence="2">Binds 1 zinc ion per subunit.</text>
</comment>
<dbReference type="EC" id="3.4.24.-" evidence="2"/>
<dbReference type="GO" id="GO:0046872">
    <property type="term" value="F:metal ion binding"/>
    <property type="evidence" value="ECO:0007669"/>
    <property type="project" value="UniProtKB-KW"/>
</dbReference>
<feature type="domain" description="Peptidase M12A" evidence="3">
    <location>
        <begin position="1"/>
        <end position="72"/>
    </location>
</feature>
<dbReference type="InterPro" id="IPR001506">
    <property type="entry name" value="Peptidase_M12A"/>
</dbReference>
<dbReference type="SUPFAM" id="SSF55486">
    <property type="entry name" value="Metalloproteases ('zincins'), catalytic domain"/>
    <property type="match status" value="1"/>
</dbReference>
<dbReference type="PRINTS" id="PR00480">
    <property type="entry name" value="ASTACIN"/>
</dbReference>
<evidence type="ECO:0000313" key="4">
    <source>
        <dbReference type="EMBL" id="GIX84262.1"/>
    </source>
</evidence>
<dbReference type="PANTHER" id="PTHR10127">
    <property type="entry name" value="DISCOIDIN, CUB, EGF, LAMININ , AND ZINC METALLOPROTEASE DOMAIN CONTAINING"/>
    <property type="match status" value="1"/>
</dbReference>
<organism evidence="4 5">
    <name type="scientific">Caerostris extrusa</name>
    <name type="common">Bark spider</name>
    <name type="synonym">Caerostris bankana</name>
    <dbReference type="NCBI Taxonomy" id="172846"/>
    <lineage>
        <taxon>Eukaryota</taxon>
        <taxon>Metazoa</taxon>
        <taxon>Ecdysozoa</taxon>
        <taxon>Arthropoda</taxon>
        <taxon>Chelicerata</taxon>
        <taxon>Arachnida</taxon>
        <taxon>Araneae</taxon>
        <taxon>Araneomorphae</taxon>
        <taxon>Entelegynae</taxon>
        <taxon>Araneoidea</taxon>
        <taxon>Araneidae</taxon>
        <taxon>Caerostris</taxon>
    </lineage>
</organism>
<dbReference type="Proteomes" id="UP001054945">
    <property type="component" value="Unassembled WGS sequence"/>
</dbReference>
<dbReference type="InterPro" id="IPR024079">
    <property type="entry name" value="MetalloPept_cat_dom_sf"/>
</dbReference>
<dbReference type="GO" id="GO:0006508">
    <property type="term" value="P:proteolysis"/>
    <property type="evidence" value="ECO:0007669"/>
    <property type="project" value="UniProtKB-KW"/>
</dbReference>
<dbReference type="Pfam" id="PF01400">
    <property type="entry name" value="Astacin"/>
    <property type="match status" value="1"/>
</dbReference>
<evidence type="ECO:0000313" key="5">
    <source>
        <dbReference type="Proteomes" id="UP001054945"/>
    </source>
</evidence>
<dbReference type="PANTHER" id="PTHR10127:SF883">
    <property type="entry name" value="ZINC METALLOPROTEINASE NAS-8"/>
    <property type="match status" value="1"/>
</dbReference>
<evidence type="ECO:0000256" key="1">
    <source>
        <dbReference type="PROSITE-ProRule" id="PRU01211"/>
    </source>
</evidence>
<dbReference type="EMBL" id="BPLR01003413">
    <property type="protein sequence ID" value="GIX84262.1"/>
    <property type="molecule type" value="Genomic_DNA"/>
</dbReference>
<dbReference type="Gene3D" id="3.40.390.10">
    <property type="entry name" value="Collagenase (Catalytic Domain)"/>
    <property type="match status" value="1"/>
</dbReference>
<dbReference type="PROSITE" id="PS51864">
    <property type="entry name" value="ASTACIN"/>
    <property type="match status" value="1"/>
</dbReference>
<dbReference type="AlphaFoldDB" id="A0AAV4NHJ8"/>
<name>A0AAV4NHJ8_CAEEX</name>
<evidence type="ECO:0000256" key="2">
    <source>
        <dbReference type="RuleBase" id="RU361183"/>
    </source>
</evidence>
<gene>
    <name evidence="4" type="primary">X975_10575</name>
    <name evidence="4" type="ORF">CEXT_601981</name>
</gene>
<proteinExistence type="predicted"/>
<keyword evidence="2" id="KW-0482">Metalloprotease</keyword>
<comment type="caution">
    <text evidence="4">The sequence shown here is derived from an EMBL/GenBank/DDBJ whole genome shotgun (WGS) entry which is preliminary data.</text>
</comment>
<keyword evidence="2" id="KW-0378">Hydrolase</keyword>
<evidence type="ECO:0000259" key="3">
    <source>
        <dbReference type="PROSITE" id="PS51864"/>
    </source>
</evidence>
<keyword evidence="5" id="KW-1185">Reference proteome</keyword>
<protein>
    <recommendedName>
        <fullName evidence="2">Metalloendopeptidase</fullName>
        <ecNumber evidence="2">3.4.24.-</ecNumber>
    </recommendedName>
</protein>
<keyword evidence="2" id="KW-0862">Zinc</keyword>
<sequence>MESKFNKLKPHQNILYTTFDYDSIMIYSNDAFSKDGKSNTIEAKNGQKLLPAFDMNSLSKSDIVRVKKMYKC</sequence>
<accession>A0AAV4NHJ8</accession>
<keyword evidence="2" id="KW-0645">Protease</keyword>